<reference evidence="10" key="1">
    <citation type="submission" date="2020-06" db="EMBL/GenBank/DDBJ databases">
        <title>Draft genome sequences of strains closely related to Aspergillus parafelis and Aspergillus hiratsukae.</title>
        <authorList>
            <person name="Dos Santos R.A.C."/>
            <person name="Rivero-Menendez O."/>
            <person name="Steenwyk J.L."/>
            <person name="Mead M.E."/>
            <person name="Goldman G.H."/>
            <person name="Alastruey-Izquierdo A."/>
            <person name="Rokas A."/>
        </authorList>
    </citation>
    <scope>NUCLEOTIDE SEQUENCE</scope>
    <source>
        <strain evidence="10">CNM-CM5623</strain>
    </source>
</reference>
<keyword evidence="4 8" id="KW-0479">Metal-binding</keyword>
<dbReference type="GO" id="GO:0005506">
    <property type="term" value="F:iron ion binding"/>
    <property type="evidence" value="ECO:0007669"/>
    <property type="project" value="InterPro"/>
</dbReference>
<dbReference type="GO" id="GO:0004497">
    <property type="term" value="F:monooxygenase activity"/>
    <property type="evidence" value="ECO:0007669"/>
    <property type="project" value="UniProtKB-KW"/>
</dbReference>
<comment type="caution">
    <text evidence="10">The sequence shown here is derived from an EMBL/GenBank/DDBJ whole genome shotgun (WGS) entry which is preliminary data.</text>
</comment>
<dbReference type="PROSITE" id="PS00086">
    <property type="entry name" value="CYTOCHROME_P450"/>
    <property type="match status" value="1"/>
</dbReference>
<evidence type="ECO:0000313" key="10">
    <source>
        <dbReference type="EMBL" id="KAF7166594.1"/>
    </source>
</evidence>
<dbReference type="AlphaFoldDB" id="A0A8H6Q6A0"/>
<proteinExistence type="inferred from homology"/>
<dbReference type="Pfam" id="PF00067">
    <property type="entry name" value="p450"/>
    <property type="match status" value="1"/>
</dbReference>
<evidence type="ECO:0000256" key="3">
    <source>
        <dbReference type="ARBA" id="ARBA00022617"/>
    </source>
</evidence>
<dbReference type="PANTHER" id="PTHR24305:SF237">
    <property type="entry name" value="CYTOCHROME P450 MONOOXYGENASE ATNE-RELATED"/>
    <property type="match status" value="1"/>
</dbReference>
<dbReference type="PRINTS" id="PR00463">
    <property type="entry name" value="EP450I"/>
</dbReference>
<keyword evidence="6 8" id="KW-0408">Iron</keyword>
<dbReference type="SUPFAM" id="SSF48264">
    <property type="entry name" value="Cytochrome P450"/>
    <property type="match status" value="1"/>
</dbReference>
<name>A0A8H6Q6A0_9EURO</name>
<evidence type="ECO:0000256" key="2">
    <source>
        <dbReference type="ARBA" id="ARBA00010617"/>
    </source>
</evidence>
<evidence type="ECO:0000313" key="11">
    <source>
        <dbReference type="Proteomes" id="UP000654922"/>
    </source>
</evidence>
<dbReference type="InterPro" id="IPR036396">
    <property type="entry name" value="Cyt_P450_sf"/>
</dbReference>
<dbReference type="EMBL" id="JACBAE010001301">
    <property type="protein sequence ID" value="KAF7166594.1"/>
    <property type="molecule type" value="Genomic_DNA"/>
</dbReference>
<evidence type="ECO:0000256" key="7">
    <source>
        <dbReference type="ARBA" id="ARBA00023033"/>
    </source>
</evidence>
<dbReference type="PRINTS" id="PR00385">
    <property type="entry name" value="P450"/>
</dbReference>
<evidence type="ECO:0000256" key="6">
    <source>
        <dbReference type="ARBA" id="ARBA00023004"/>
    </source>
</evidence>
<dbReference type="PANTHER" id="PTHR24305">
    <property type="entry name" value="CYTOCHROME P450"/>
    <property type="match status" value="1"/>
</dbReference>
<evidence type="ECO:0008006" key="12">
    <source>
        <dbReference type="Google" id="ProtNLM"/>
    </source>
</evidence>
<keyword evidence="3 8" id="KW-0349">Heme</keyword>
<comment type="similarity">
    <text evidence="2 9">Belongs to the cytochrome P450 family.</text>
</comment>
<dbReference type="OrthoDB" id="1470350at2759"/>
<keyword evidence="5 9" id="KW-0560">Oxidoreductase</keyword>
<comment type="cofactor">
    <cofactor evidence="1 8">
        <name>heme</name>
        <dbReference type="ChEBI" id="CHEBI:30413"/>
    </cofactor>
</comment>
<sequence>MNRTHCSPEPKEEQSTVIADLIKAESVKQISKEDIWAEGVMLSVVAMCATLFYLSRNAHAYTILANEIRGTYDNADAIRMGPRLRSCRYLRACIDEALRMYPPVGGVLLREVGSGGAAVDGNVLHEGCIVSPGIYSIHHNPDYFPRPHEYKPERWLSGSELNPKNEREASRAAFIPFSTGPRACVGVSLFYWEISVTLARLMFLFDFKAAEGPDGELGAGSAFSGFGRTDPNEFQLYDRIGSLKWGPVLQFRPRQMAV</sequence>
<evidence type="ECO:0000256" key="1">
    <source>
        <dbReference type="ARBA" id="ARBA00001971"/>
    </source>
</evidence>
<dbReference type="Gene3D" id="1.10.630.10">
    <property type="entry name" value="Cytochrome P450"/>
    <property type="match status" value="1"/>
</dbReference>
<dbReference type="InterPro" id="IPR017972">
    <property type="entry name" value="Cyt_P450_CS"/>
</dbReference>
<dbReference type="GO" id="GO:0016705">
    <property type="term" value="F:oxidoreductase activity, acting on paired donors, with incorporation or reduction of molecular oxygen"/>
    <property type="evidence" value="ECO:0007669"/>
    <property type="project" value="InterPro"/>
</dbReference>
<dbReference type="Proteomes" id="UP000654922">
    <property type="component" value="Unassembled WGS sequence"/>
</dbReference>
<feature type="binding site" description="axial binding residue" evidence="8">
    <location>
        <position position="184"/>
    </location>
    <ligand>
        <name>heme</name>
        <dbReference type="ChEBI" id="CHEBI:30413"/>
    </ligand>
    <ligandPart>
        <name>Fe</name>
        <dbReference type="ChEBI" id="CHEBI:18248"/>
    </ligandPart>
</feature>
<dbReference type="InterPro" id="IPR050121">
    <property type="entry name" value="Cytochrome_P450_monoxygenase"/>
</dbReference>
<dbReference type="InterPro" id="IPR002401">
    <property type="entry name" value="Cyt_P450_E_grp-I"/>
</dbReference>
<gene>
    <name evidence="10" type="ORF">CNMCM5623_000189</name>
</gene>
<dbReference type="InterPro" id="IPR001128">
    <property type="entry name" value="Cyt_P450"/>
</dbReference>
<keyword evidence="7 9" id="KW-0503">Monooxygenase</keyword>
<dbReference type="GO" id="GO:0044283">
    <property type="term" value="P:small molecule biosynthetic process"/>
    <property type="evidence" value="ECO:0007669"/>
    <property type="project" value="UniProtKB-ARBA"/>
</dbReference>
<evidence type="ECO:0000256" key="5">
    <source>
        <dbReference type="ARBA" id="ARBA00023002"/>
    </source>
</evidence>
<accession>A0A8H6Q6A0</accession>
<evidence type="ECO:0000256" key="8">
    <source>
        <dbReference type="PIRSR" id="PIRSR602401-1"/>
    </source>
</evidence>
<organism evidence="10 11">
    <name type="scientific">Aspergillus felis</name>
    <dbReference type="NCBI Taxonomy" id="1287682"/>
    <lineage>
        <taxon>Eukaryota</taxon>
        <taxon>Fungi</taxon>
        <taxon>Dikarya</taxon>
        <taxon>Ascomycota</taxon>
        <taxon>Pezizomycotina</taxon>
        <taxon>Eurotiomycetes</taxon>
        <taxon>Eurotiomycetidae</taxon>
        <taxon>Eurotiales</taxon>
        <taxon>Aspergillaceae</taxon>
        <taxon>Aspergillus</taxon>
        <taxon>Aspergillus subgen. Fumigati</taxon>
    </lineage>
</organism>
<evidence type="ECO:0000256" key="9">
    <source>
        <dbReference type="RuleBase" id="RU000461"/>
    </source>
</evidence>
<evidence type="ECO:0000256" key="4">
    <source>
        <dbReference type="ARBA" id="ARBA00022723"/>
    </source>
</evidence>
<protein>
    <recommendedName>
        <fullName evidence="12">Cytochrome P450</fullName>
    </recommendedName>
</protein>
<dbReference type="GO" id="GO:0020037">
    <property type="term" value="F:heme binding"/>
    <property type="evidence" value="ECO:0007669"/>
    <property type="project" value="InterPro"/>
</dbReference>